<sequence>MVTTTSTNSNSCNGGVAEKHKIVEPKKKRHKFWLSPLLEFGGLSLFLALIMGSPYWLSISVAYLLVRMLSSDFVRRCVKTMPRDLRGISCIARLLWIVKRALKKNKPIHEHFLDQVGKHPDKECVVQVDTGKSLTFRQLNQYSNKYANFFKSRDYQKDQVVALFLENGIEFFAIWMGLSKLGVITAWINTNLKMDSLAHSIQVSGCQAIITSPNLLPTLVKALQQSENKMERKIYLVDGTGDAEVLSRLIEDKSVEEPLKTEGLDIQSILCYIYTSGTTGNPKAAIIKHYRYYMMASAAKCAFIKEGDRIYITMPMFHSAGGIIGMGQVITAGITAVIRSKFSASNFWKDCVRYDCTCSQYIGEICRYLLAQKFTPEERQHRVRILYGNGMRPEIWREFVTRFGVQRIGELYGSTEGNSNILNVDNHEGIYPVKLIRIDEETGDILRTPDGLCVLCRPGEMGEMVGIIKPDDPLVKFEGYVNKEESQKKVIHDVMRKGDGAFSSGDILYWDKLGYLYFRDRRGDTGGVVMPIKSIVDACAYGVLVPGNEGRAGMLAVALADGTYLDTFIKEVSSRLHDNLASFAVPVFLRICKEVDQTGTYKLKKTLLQKEGYDVHQDKPDPVYYWDAASKVYKRLDAKMQSDIDQGIYNRI</sequence>
<evidence type="ECO:0000256" key="4">
    <source>
        <dbReference type="ARBA" id="ARBA00022475"/>
    </source>
</evidence>
<dbReference type="AlphaFoldDB" id="A0A915DDR9"/>
<evidence type="ECO:0000256" key="15">
    <source>
        <dbReference type="ARBA" id="ARBA00046271"/>
    </source>
</evidence>
<keyword evidence="8" id="KW-0067">ATP-binding</keyword>
<comment type="function">
    <text evidence="17">Acyl-CoA synthetase required for both the import of long chain fatty acids (LCFAs) (C14-C18) and the activation very long chain fatty acids (VLCFAs) (C20-C26) by esterification of the fatty acids into metabolically active CoA-thioesters for subsequent degradation or incorporation into phospholipids. The transport and fatty acyl-CoA synthetase activities are genetically separable and are thus independent activities. Esterifies VLCFAs in the peroxisome matrix. The VLCFAs are actively transported into peroxisomes by a PXA1-PXA2 heterodimeric transporter in the peroxisomal membrane.</text>
</comment>
<evidence type="ECO:0000256" key="20">
    <source>
        <dbReference type="SAM" id="Phobius"/>
    </source>
</evidence>
<evidence type="ECO:0000256" key="6">
    <source>
        <dbReference type="ARBA" id="ARBA00022692"/>
    </source>
</evidence>
<evidence type="ECO:0000256" key="17">
    <source>
        <dbReference type="ARBA" id="ARBA00060276"/>
    </source>
</evidence>
<dbReference type="InterPro" id="IPR000873">
    <property type="entry name" value="AMP-dep_synth/lig_dom"/>
</dbReference>
<keyword evidence="12" id="KW-0576">Peroxisome</keyword>
<evidence type="ECO:0000256" key="13">
    <source>
        <dbReference type="ARBA" id="ARBA00036527"/>
    </source>
</evidence>
<dbReference type="GO" id="GO:0005886">
    <property type="term" value="C:plasma membrane"/>
    <property type="evidence" value="ECO:0007669"/>
    <property type="project" value="UniProtKB-SubCell"/>
</dbReference>
<keyword evidence="3" id="KW-0813">Transport</keyword>
<evidence type="ECO:0000256" key="7">
    <source>
        <dbReference type="ARBA" id="ARBA00022741"/>
    </source>
</evidence>
<keyword evidence="11 20" id="KW-0472">Membrane</keyword>
<dbReference type="Pfam" id="PF00501">
    <property type="entry name" value="AMP-binding"/>
    <property type="match status" value="1"/>
</dbReference>
<name>A0A915DDR9_9BILA</name>
<evidence type="ECO:0000256" key="3">
    <source>
        <dbReference type="ARBA" id="ARBA00022448"/>
    </source>
</evidence>
<keyword evidence="5" id="KW-0436">Ligase</keyword>
<evidence type="ECO:0000256" key="2">
    <source>
        <dbReference type="ARBA" id="ARBA00006432"/>
    </source>
</evidence>
<dbReference type="GO" id="GO:0004467">
    <property type="term" value="F:long-chain fatty acid-CoA ligase activity"/>
    <property type="evidence" value="ECO:0007669"/>
    <property type="project" value="TreeGrafter"/>
</dbReference>
<evidence type="ECO:0000256" key="12">
    <source>
        <dbReference type="ARBA" id="ARBA00023140"/>
    </source>
</evidence>
<dbReference type="GO" id="GO:0005324">
    <property type="term" value="F:long-chain fatty acid transmembrane transporter activity"/>
    <property type="evidence" value="ECO:0007669"/>
    <property type="project" value="TreeGrafter"/>
</dbReference>
<dbReference type="GO" id="GO:0005778">
    <property type="term" value="C:peroxisomal membrane"/>
    <property type="evidence" value="ECO:0007669"/>
    <property type="project" value="UniProtKB-SubCell"/>
</dbReference>
<organism evidence="22 23">
    <name type="scientific">Ditylenchus dipsaci</name>
    <dbReference type="NCBI Taxonomy" id="166011"/>
    <lineage>
        <taxon>Eukaryota</taxon>
        <taxon>Metazoa</taxon>
        <taxon>Ecdysozoa</taxon>
        <taxon>Nematoda</taxon>
        <taxon>Chromadorea</taxon>
        <taxon>Rhabditida</taxon>
        <taxon>Tylenchina</taxon>
        <taxon>Tylenchomorpha</taxon>
        <taxon>Sphaerularioidea</taxon>
        <taxon>Anguinidae</taxon>
        <taxon>Anguininae</taxon>
        <taxon>Ditylenchus</taxon>
    </lineage>
</organism>
<dbReference type="InterPro" id="IPR042099">
    <property type="entry name" value="ANL_N_sf"/>
</dbReference>
<evidence type="ECO:0000256" key="9">
    <source>
        <dbReference type="ARBA" id="ARBA00022989"/>
    </source>
</evidence>
<keyword evidence="7" id="KW-0547">Nucleotide-binding</keyword>
<dbReference type="WBParaSite" id="jg18851">
    <property type="protein sequence ID" value="jg18851"/>
    <property type="gene ID" value="jg18851"/>
</dbReference>
<evidence type="ECO:0000256" key="16">
    <source>
        <dbReference type="ARBA" id="ARBA00048666"/>
    </source>
</evidence>
<proteinExistence type="inferred from homology"/>
<dbReference type="FunFam" id="3.40.50.12780:FF:000019">
    <property type="entry name" value="Long-chain fatty acid transporter"/>
    <property type="match status" value="1"/>
</dbReference>
<keyword evidence="6 20" id="KW-0812">Transmembrane</keyword>
<evidence type="ECO:0000256" key="5">
    <source>
        <dbReference type="ARBA" id="ARBA00022598"/>
    </source>
</evidence>
<comment type="subcellular location">
    <subcellularLocation>
        <location evidence="1">Cell membrane</location>
        <topology evidence="1">Multi-pass membrane protein</topology>
    </subcellularLocation>
    <subcellularLocation>
        <location evidence="15">Peroxisome membrane</location>
    </subcellularLocation>
</comment>
<dbReference type="Proteomes" id="UP000887574">
    <property type="component" value="Unplaced"/>
</dbReference>
<evidence type="ECO:0000256" key="14">
    <source>
        <dbReference type="ARBA" id="ARBA00041297"/>
    </source>
</evidence>
<evidence type="ECO:0000259" key="21">
    <source>
        <dbReference type="Pfam" id="PF00501"/>
    </source>
</evidence>
<dbReference type="GO" id="GO:0005789">
    <property type="term" value="C:endoplasmic reticulum membrane"/>
    <property type="evidence" value="ECO:0007669"/>
    <property type="project" value="TreeGrafter"/>
</dbReference>
<dbReference type="Gene3D" id="3.40.50.12780">
    <property type="entry name" value="N-terminal domain of ligase-like"/>
    <property type="match status" value="1"/>
</dbReference>
<dbReference type="SUPFAM" id="SSF56801">
    <property type="entry name" value="Acetyl-CoA synthetase-like"/>
    <property type="match status" value="1"/>
</dbReference>
<evidence type="ECO:0000256" key="19">
    <source>
        <dbReference type="ARBA" id="ARBA00078285"/>
    </source>
</evidence>
<dbReference type="GO" id="GO:0005524">
    <property type="term" value="F:ATP binding"/>
    <property type="evidence" value="ECO:0007669"/>
    <property type="project" value="UniProtKB-KW"/>
</dbReference>
<feature type="domain" description="AMP-dependent synthetase/ligase" evidence="21">
    <location>
        <begin position="114"/>
        <end position="423"/>
    </location>
</feature>
<accession>A0A915DDR9</accession>
<feature type="transmembrane region" description="Helical" evidence="20">
    <location>
        <begin position="43"/>
        <end position="66"/>
    </location>
</feature>
<dbReference type="PANTHER" id="PTHR43107:SF15">
    <property type="entry name" value="FATTY ACID TRANSPORT PROTEIN 3, ISOFORM A"/>
    <property type="match status" value="1"/>
</dbReference>
<dbReference type="GO" id="GO:0044539">
    <property type="term" value="P:long-chain fatty acid import into cell"/>
    <property type="evidence" value="ECO:0007669"/>
    <property type="project" value="TreeGrafter"/>
</dbReference>
<comment type="catalytic activity">
    <reaction evidence="16">
        <text>tetracosanoate + ATP + CoA = tetracosanoyl-CoA + AMP + diphosphate</text>
        <dbReference type="Rhea" id="RHEA:33639"/>
        <dbReference type="ChEBI" id="CHEBI:30616"/>
        <dbReference type="ChEBI" id="CHEBI:31014"/>
        <dbReference type="ChEBI" id="CHEBI:33019"/>
        <dbReference type="ChEBI" id="CHEBI:57287"/>
        <dbReference type="ChEBI" id="CHEBI:65052"/>
        <dbReference type="ChEBI" id="CHEBI:456215"/>
    </reaction>
    <physiologicalReaction direction="left-to-right" evidence="16">
        <dbReference type="Rhea" id="RHEA:33640"/>
    </physiologicalReaction>
</comment>
<protein>
    <recommendedName>
        <fullName evidence="18">Very long-chain fatty acid transport protein</fullName>
    </recommendedName>
    <alternativeName>
        <fullName evidence="14">Long-chain-fatty-acid--CoA ligase</fullName>
    </alternativeName>
    <alternativeName>
        <fullName evidence="19">Very-long-chain acyl-CoA synthetase</fullName>
    </alternativeName>
</protein>
<reference evidence="23" key="1">
    <citation type="submission" date="2022-11" db="UniProtKB">
        <authorList>
            <consortium name="WormBaseParasite"/>
        </authorList>
    </citation>
    <scope>IDENTIFICATION</scope>
</reference>
<evidence type="ECO:0000256" key="1">
    <source>
        <dbReference type="ARBA" id="ARBA00004651"/>
    </source>
</evidence>
<keyword evidence="10" id="KW-0445">Lipid transport</keyword>
<keyword evidence="4" id="KW-1003">Cell membrane</keyword>
<evidence type="ECO:0000256" key="10">
    <source>
        <dbReference type="ARBA" id="ARBA00023055"/>
    </source>
</evidence>
<comment type="similarity">
    <text evidence="2">Belongs to the ATP-dependent AMP-binding enzyme family.</text>
</comment>
<comment type="catalytic activity">
    <reaction evidence="13">
        <text>a very long-chain fatty acid + ATP + CoA = a very long-chain fatty acyl-CoA + AMP + diphosphate</text>
        <dbReference type="Rhea" id="RHEA:54536"/>
        <dbReference type="ChEBI" id="CHEBI:30616"/>
        <dbReference type="ChEBI" id="CHEBI:33019"/>
        <dbReference type="ChEBI" id="CHEBI:57287"/>
        <dbReference type="ChEBI" id="CHEBI:58950"/>
        <dbReference type="ChEBI" id="CHEBI:138261"/>
        <dbReference type="ChEBI" id="CHEBI:456215"/>
    </reaction>
    <physiologicalReaction direction="left-to-right" evidence="13">
        <dbReference type="Rhea" id="RHEA:54537"/>
    </physiologicalReaction>
</comment>
<evidence type="ECO:0000313" key="23">
    <source>
        <dbReference type="WBParaSite" id="jg18851"/>
    </source>
</evidence>
<evidence type="ECO:0000256" key="8">
    <source>
        <dbReference type="ARBA" id="ARBA00022840"/>
    </source>
</evidence>
<evidence type="ECO:0000313" key="22">
    <source>
        <dbReference type="Proteomes" id="UP000887574"/>
    </source>
</evidence>
<evidence type="ECO:0000256" key="18">
    <source>
        <dbReference type="ARBA" id="ARBA00068795"/>
    </source>
</evidence>
<dbReference type="PROSITE" id="PS00455">
    <property type="entry name" value="AMP_BINDING"/>
    <property type="match status" value="1"/>
</dbReference>
<evidence type="ECO:0000256" key="11">
    <source>
        <dbReference type="ARBA" id="ARBA00023136"/>
    </source>
</evidence>
<dbReference type="PANTHER" id="PTHR43107">
    <property type="entry name" value="LONG-CHAIN FATTY ACID TRANSPORT PROTEIN"/>
    <property type="match status" value="1"/>
</dbReference>
<dbReference type="InterPro" id="IPR020845">
    <property type="entry name" value="AMP-binding_CS"/>
</dbReference>
<keyword evidence="22" id="KW-1185">Reference proteome</keyword>
<keyword evidence="9 20" id="KW-1133">Transmembrane helix</keyword>